<evidence type="ECO:0000256" key="2">
    <source>
        <dbReference type="ARBA" id="ARBA00022618"/>
    </source>
</evidence>
<dbReference type="Pfam" id="PF04079">
    <property type="entry name" value="SMC_ScpB"/>
    <property type="match status" value="1"/>
</dbReference>
<keyword evidence="6" id="KW-1185">Reference proteome</keyword>
<sequence length="184" mass="20723">MSESSPLSIVSALLFAAEQPLSLQQLREAADLSEDAVNEMLSLLPQHLQPLGMELVNVREGWRIQVDGAHTPWVHRLYQDGKQLKLSRAQLEILAIIAHRQPVTRAEIEQIRGVSVSSQVMQALQAYGWIRTHGHKDVPGKPALWVTTPQLLEDLGLHDRRQLQATIDDYLQQAILELKHDDTP</sequence>
<dbReference type="RefSeq" id="WP_074201329.1">
    <property type="nucleotide sequence ID" value="NZ_FSRE01000002.1"/>
</dbReference>
<dbReference type="Gene3D" id="1.10.10.10">
    <property type="entry name" value="Winged helix-like DNA-binding domain superfamily/Winged helix DNA-binding domain"/>
    <property type="match status" value="2"/>
</dbReference>
<keyword evidence="1" id="KW-0963">Cytoplasm</keyword>
<evidence type="ECO:0000256" key="4">
    <source>
        <dbReference type="ARBA" id="ARBA00023306"/>
    </source>
</evidence>
<name>A0A1N6FFN0_9GAMM</name>
<dbReference type="GO" id="GO:0051304">
    <property type="term" value="P:chromosome separation"/>
    <property type="evidence" value="ECO:0007669"/>
    <property type="project" value="InterPro"/>
</dbReference>
<dbReference type="PIRSF" id="PIRSF019345">
    <property type="entry name" value="ScpB"/>
    <property type="match status" value="1"/>
</dbReference>
<evidence type="ECO:0000313" key="5">
    <source>
        <dbReference type="EMBL" id="SIN94057.1"/>
    </source>
</evidence>
<dbReference type="NCBIfam" id="TIGR00281">
    <property type="entry name" value="SMC-Scp complex subunit ScpB"/>
    <property type="match status" value="1"/>
</dbReference>
<dbReference type="PANTHER" id="PTHR34298:SF2">
    <property type="entry name" value="SEGREGATION AND CONDENSATION PROTEIN B"/>
    <property type="match status" value="1"/>
</dbReference>
<reference evidence="5 6" key="1">
    <citation type="submission" date="2016-11" db="EMBL/GenBank/DDBJ databases">
        <authorList>
            <person name="Jaros S."/>
            <person name="Januszkiewicz K."/>
            <person name="Wedrychowicz H."/>
        </authorList>
    </citation>
    <scope>NUCLEOTIDE SEQUENCE [LARGE SCALE GENOMIC DNA]</scope>
    <source>
        <strain evidence="5 6">DSM 17737</strain>
    </source>
</reference>
<dbReference type="GO" id="GO:0051301">
    <property type="term" value="P:cell division"/>
    <property type="evidence" value="ECO:0007669"/>
    <property type="project" value="UniProtKB-KW"/>
</dbReference>
<organism evidence="5 6">
    <name type="scientific">Sulfurivirga caldicuralii</name>
    <dbReference type="NCBI Taxonomy" id="364032"/>
    <lineage>
        <taxon>Bacteria</taxon>
        <taxon>Pseudomonadati</taxon>
        <taxon>Pseudomonadota</taxon>
        <taxon>Gammaproteobacteria</taxon>
        <taxon>Thiotrichales</taxon>
        <taxon>Piscirickettsiaceae</taxon>
        <taxon>Sulfurivirga</taxon>
    </lineage>
</organism>
<evidence type="ECO:0000256" key="1">
    <source>
        <dbReference type="ARBA" id="ARBA00022490"/>
    </source>
</evidence>
<dbReference type="InterPro" id="IPR036390">
    <property type="entry name" value="WH_DNA-bd_sf"/>
</dbReference>
<protein>
    <submittedName>
        <fullName evidence="5">Segregation and condensation protein B</fullName>
    </submittedName>
</protein>
<dbReference type="SUPFAM" id="SSF46785">
    <property type="entry name" value="Winged helix' DNA-binding domain"/>
    <property type="match status" value="2"/>
</dbReference>
<evidence type="ECO:0000313" key="6">
    <source>
        <dbReference type="Proteomes" id="UP000198461"/>
    </source>
</evidence>
<dbReference type="OrthoDB" id="9806226at2"/>
<proteinExistence type="predicted"/>
<keyword evidence="3" id="KW-0159">Chromosome partition</keyword>
<dbReference type="InterPro" id="IPR005234">
    <property type="entry name" value="ScpB_csome_segregation"/>
</dbReference>
<dbReference type="PANTHER" id="PTHR34298">
    <property type="entry name" value="SEGREGATION AND CONDENSATION PROTEIN B"/>
    <property type="match status" value="1"/>
</dbReference>
<dbReference type="STRING" id="364032.SAMN05443662_1060"/>
<evidence type="ECO:0000256" key="3">
    <source>
        <dbReference type="ARBA" id="ARBA00022829"/>
    </source>
</evidence>
<keyword evidence="4" id="KW-0131">Cell cycle</keyword>
<dbReference type="Proteomes" id="UP000198461">
    <property type="component" value="Unassembled WGS sequence"/>
</dbReference>
<accession>A0A1N6FFN0</accession>
<gene>
    <name evidence="5" type="ORF">SAMN05443662_1060</name>
</gene>
<dbReference type="InterPro" id="IPR036388">
    <property type="entry name" value="WH-like_DNA-bd_sf"/>
</dbReference>
<dbReference type="AlphaFoldDB" id="A0A1N6FFN0"/>
<keyword evidence="2" id="KW-0132">Cell division</keyword>
<dbReference type="EMBL" id="FSRE01000002">
    <property type="protein sequence ID" value="SIN94057.1"/>
    <property type="molecule type" value="Genomic_DNA"/>
</dbReference>